<dbReference type="OrthoDB" id="5987198at2759"/>
<accession>A0A4S4LXD3</accession>
<dbReference type="Proteomes" id="UP000308730">
    <property type="component" value="Unassembled WGS sequence"/>
</dbReference>
<proteinExistence type="predicted"/>
<protein>
    <recommendedName>
        <fullName evidence="3">Protein kinase domain-containing protein</fullName>
    </recommendedName>
</protein>
<dbReference type="SUPFAM" id="SSF56112">
    <property type="entry name" value="Protein kinase-like (PK-like)"/>
    <property type="match status" value="1"/>
</dbReference>
<evidence type="ECO:0000313" key="1">
    <source>
        <dbReference type="EMBL" id="THH16777.1"/>
    </source>
</evidence>
<organism evidence="1 2">
    <name type="scientific">Antrodiella citrinella</name>
    <dbReference type="NCBI Taxonomy" id="2447956"/>
    <lineage>
        <taxon>Eukaryota</taxon>
        <taxon>Fungi</taxon>
        <taxon>Dikarya</taxon>
        <taxon>Basidiomycota</taxon>
        <taxon>Agaricomycotina</taxon>
        <taxon>Agaricomycetes</taxon>
        <taxon>Polyporales</taxon>
        <taxon>Steccherinaceae</taxon>
        <taxon>Antrodiella</taxon>
    </lineage>
</organism>
<gene>
    <name evidence="1" type="ORF">EUX98_g9249</name>
</gene>
<evidence type="ECO:0008006" key="3">
    <source>
        <dbReference type="Google" id="ProtNLM"/>
    </source>
</evidence>
<keyword evidence="2" id="KW-1185">Reference proteome</keyword>
<dbReference type="InterPro" id="IPR011009">
    <property type="entry name" value="Kinase-like_dom_sf"/>
</dbReference>
<evidence type="ECO:0000313" key="2">
    <source>
        <dbReference type="Proteomes" id="UP000308730"/>
    </source>
</evidence>
<dbReference type="AlphaFoldDB" id="A0A4S4LXD3"/>
<dbReference type="EMBL" id="SGPM01000704">
    <property type="protein sequence ID" value="THH16777.1"/>
    <property type="molecule type" value="Genomic_DNA"/>
</dbReference>
<name>A0A4S4LXD3_9APHY</name>
<sequence>MSRLVDRASRQLVPDTAEFSGFGALRPSEKRWRDRYFFLQQHGYTLRPRYHPDWKPSWLGTSIDADSSEDFIASLEGEVLDAVRTKDNFRVSIKVISNASDESRIACLLSSKKLLSDPNNHCVPIFDVLPDPLGAENSLLVMMYLRPYDDPEFEVIEEVIDFVKQTLERPVKYYFIDWGLSSYFREGESPYVLGTKCADHNAPELSNVHPYNAFMLDVFILGHMYEDDLLKVYHGLDFLEPLITFMTLSQPERRPTAEAALRMFYDIRRGLSRTTLPWRLRKREESGTERVVYDTLSAAKAGLKLVRRGLIGA</sequence>
<comment type="caution">
    <text evidence="1">The sequence shown here is derived from an EMBL/GenBank/DDBJ whole genome shotgun (WGS) entry which is preliminary data.</text>
</comment>
<reference evidence="1 2" key="1">
    <citation type="submission" date="2019-02" db="EMBL/GenBank/DDBJ databases">
        <title>Genome sequencing of the rare red list fungi Antrodiella citrinella (Flaviporus citrinellus).</title>
        <authorList>
            <person name="Buettner E."/>
            <person name="Kellner H."/>
        </authorList>
    </citation>
    <scope>NUCLEOTIDE SEQUENCE [LARGE SCALE GENOMIC DNA]</scope>
    <source>
        <strain evidence="1 2">DSM 108506</strain>
    </source>
</reference>